<dbReference type="STRING" id="1531966.A0A0A1SXX5"/>
<dbReference type="AlphaFoldDB" id="A0A0A1SXX5"/>
<dbReference type="EMBL" id="CDHN01000001">
    <property type="protein sequence ID" value="CEJ83166.1"/>
    <property type="molecule type" value="Genomic_DNA"/>
</dbReference>
<dbReference type="HOGENOM" id="CLU_057891_0_0_1"/>
<accession>A0A0A1SXX5</accession>
<name>A0A0A1SXX5_9HYPO</name>
<evidence type="ECO:0000313" key="1">
    <source>
        <dbReference type="EMBL" id="CEJ83166.1"/>
    </source>
</evidence>
<reference evidence="1 2" key="1">
    <citation type="journal article" date="2015" name="Genome Announc.">
        <title>Draft Genome Sequence and Gene Annotation of the Entomopathogenic Fungus Verticillium hemipterigenum.</title>
        <authorList>
            <person name="Horn F."/>
            <person name="Habel A."/>
            <person name="Scharf D.H."/>
            <person name="Dworschak J."/>
            <person name="Brakhage A.A."/>
            <person name="Guthke R."/>
            <person name="Hertweck C."/>
            <person name="Linde J."/>
        </authorList>
    </citation>
    <scope>NUCLEOTIDE SEQUENCE [LARGE SCALE GENOMIC DNA]</scope>
</reference>
<evidence type="ECO:0000313" key="2">
    <source>
        <dbReference type="Proteomes" id="UP000039046"/>
    </source>
</evidence>
<organism evidence="1 2">
    <name type="scientific">[Torrubiella] hemipterigena</name>
    <dbReference type="NCBI Taxonomy" id="1531966"/>
    <lineage>
        <taxon>Eukaryota</taxon>
        <taxon>Fungi</taxon>
        <taxon>Dikarya</taxon>
        <taxon>Ascomycota</taxon>
        <taxon>Pezizomycotina</taxon>
        <taxon>Sordariomycetes</taxon>
        <taxon>Hypocreomycetidae</taxon>
        <taxon>Hypocreales</taxon>
        <taxon>Clavicipitaceae</taxon>
        <taxon>Clavicipitaceae incertae sedis</taxon>
        <taxon>'Torrubiella' clade</taxon>
    </lineage>
</organism>
<dbReference type="OrthoDB" id="265717at2759"/>
<gene>
    <name evidence="1" type="ORF">VHEMI03188</name>
</gene>
<sequence>MRIHHITALASVAKATLFCHSESSPNPIASQYPHLTTGTINGTVAIIPVPLSYVRSIVPVEYPILTSQYQALLPWFPKDMFPMMMQTELDHDVQNSGIKIPDFQRGGFSFPFIDRLNDGYTGMAYGGKELISAVNIAVLGTAAYGYSVISSVFDPPCDAYECADIQCKSRSFKAFDVLRPLVGPVLRTNFTDSTGSPYPLSFYKNITNQPQFSDNKLVCDNYVRLYNASITTGEFAPIAVKGTVSVVAPLLPETTSYSDVWGLRMDNAFIENNFKSCKSLQGYTFSD</sequence>
<protein>
    <submittedName>
        <fullName evidence="1">Uncharacterized protein</fullName>
    </submittedName>
</protein>
<keyword evidence="2" id="KW-1185">Reference proteome</keyword>
<proteinExistence type="predicted"/>
<dbReference type="Proteomes" id="UP000039046">
    <property type="component" value="Unassembled WGS sequence"/>
</dbReference>